<dbReference type="AlphaFoldDB" id="A0A329MGL1"/>
<proteinExistence type="predicted"/>
<dbReference type="Proteomes" id="UP000250369">
    <property type="component" value="Unassembled WGS sequence"/>
</dbReference>
<sequence>MAVSKQYKRKFVYQDIVFYWYVNPDYDDEGKINVHILSNDKKFIVAYEIGQASIHKKNPFLVVMGNEFIGYSEKRTGYFRVRTPIWHDAVATPSFVKTIIEWCFSDKKEIVLVNWMGELV</sequence>
<evidence type="ECO:0000313" key="1">
    <source>
        <dbReference type="EMBL" id="RAV18758.1"/>
    </source>
</evidence>
<dbReference type="OrthoDB" id="1860840at2"/>
<reference evidence="1 2" key="1">
    <citation type="journal article" date="2009" name="Int. J. Syst. Evol. Microbiol.">
        <title>Paenibacillus contaminans sp. nov., isolated from a contaminated laboratory plate.</title>
        <authorList>
            <person name="Chou J.H."/>
            <person name="Lee J.H."/>
            <person name="Lin M.C."/>
            <person name="Chang P.S."/>
            <person name="Arun A.B."/>
            <person name="Young C.C."/>
            <person name="Chen W.M."/>
        </authorList>
    </citation>
    <scope>NUCLEOTIDE SEQUENCE [LARGE SCALE GENOMIC DNA]</scope>
    <source>
        <strain evidence="1 2">CKOBP-6</strain>
    </source>
</reference>
<gene>
    <name evidence="1" type="ORF">DQG23_23775</name>
</gene>
<accession>A0A329MGL1</accession>
<protein>
    <submittedName>
        <fullName evidence="1">Uncharacterized protein</fullName>
    </submittedName>
</protein>
<organism evidence="1 2">
    <name type="scientific">Paenibacillus contaminans</name>
    <dbReference type="NCBI Taxonomy" id="450362"/>
    <lineage>
        <taxon>Bacteria</taxon>
        <taxon>Bacillati</taxon>
        <taxon>Bacillota</taxon>
        <taxon>Bacilli</taxon>
        <taxon>Bacillales</taxon>
        <taxon>Paenibacillaceae</taxon>
        <taxon>Paenibacillus</taxon>
    </lineage>
</organism>
<comment type="caution">
    <text evidence="1">The sequence shown here is derived from an EMBL/GenBank/DDBJ whole genome shotgun (WGS) entry which is preliminary data.</text>
</comment>
<evidence type="ECO:0000313" key="2">
    <source>
        <dbReference type="Proteomes" id="UP000250369"/>
    </source>
</evidence>
<name>A0A329MGL1_9BACL</name>
<dbReference type="EMBL" id="QMFB01000015">
    <property type="protein sequence ID" value="RAV18758.1"/>
    <property type="molecule type" value="Genomic_DNA"/>
</dbReference>
<keyword evidence="2" id="KW-1185">Reference proteome</keyword>